<organism evidence="7 8">
    <name type="scientific">Kibdelosporangium philippinense</name>
    <dbReference type="NCBI Taxonomy" id="211113"/>
    <lineage>
        <taxon>Bacteria</taxon>
        <taxon>Bacillati</taxon>
        <taxon>Actinomycetota</taxon>
        <taxon>Actinomycetes</taxon>
        <taxon>Pseudonocardiales</taxon>
        <taxon>Pseudonocardiaceae</taxon>
        <taxon>Kibdelosporangium</taxon>
    </lineage>
</organism>
<dbReference type="InterPro" id="IPR036259">
    <property type="entry name" value="MFS_trans_sf"/>
</dbReference>
<name>A0ABS8ZBJ0_9PSEU</name>
<dbReference type="RefSeq" id="WP_233725726.1">
    <property type="nucleotide sequence ID" value="NZ_JAJVCN010000001.1"/>
</dbReference>
<evidence type="ECO:0000256" key="1">
    <source>
        <dbReference type="ARBA" id="ARBA00004651"/>
    </source>
</evidence>
<keyword evidence="3 6" id="KW-0812">Transmembrane</keyword>
<evidence type="ECO:0000256" key="2">
    <source>
        <dbReference type="ARBA" id="ARBA00022475"/>
    </source>
</evidence>
<sequence>MGRDFGWLWRAYTISAAGTWLALDAFPLIAILALHTTPAQVSLLAAVGGAMAALLALPLGPWVEFRRKRPLMIHADLLRFLILLTVPVAYLLGMLTYGQLLVVTVGVAVADIVFFAASGAHLKALVPKEHLVAANGKFENVMWTSSAVGPPLGGGLLQLLGPVITTILNAVSFLLSALAIRMIKAPEPEPPAKQRDKTGIAEGWRAITKDPNLRGFFIYSLLTNGLIMATAPLLLYWMVRELNFTTLQYGLALGISCLGGVLGARMSRSLVNRFGQRRILLGFGIARVIWVPGLVFIQPGLVGLLVFIGVEFTMIVCMGIFNPVLAAHRLQRANKETVSRVLTAWTISSRATIAALTALWGVLGSLTSSRTAIAIAGVLLLLIPLSMPWRRQNWESTESASANDVTTAAT</sequence>
<feature type="transmembrane region" description="Helical" evidence="6">
    <location>
        <begin position="216"/>
        <end position="237"/>
    </location>
</feature>
<feature type="transmembrane region" description="Helical" evidence="6">
    <location>
        <begin position="159"/>
        <end position="180"/>
    </location>
</feature>
<feature type="transmembrane region" description="Helical" evidence="6">
    <location>
        <begin position="369"/>
        <end position="387"/>
    </location>
</feature>
<keyword evidence="8" id="KW-1185">Reference proteome</keyword>
<comment type="subcellular location">
    <subcellularLocation>
        <location evidence="1">Cell membrane</location>
        <topology evidence="1">Multi-pass membrane protein</topology>
    </subcellularLocation>
</comment>
<dbReference type="EMBL" id="JAJVCN010000001">
    <property type="protein sequence ID" value="MCE7004195.1"/>
    <property type="molecule type" value="Genomic_DNA"/>
</dbReference>
<feature type="transmembrane region" description="Helical" evidence="6">
    <location>
        <begin position="41"/>
        <end position="59"/>
    </location>
</feature>
<feature type="transmembrane region" description="Helical" evidence="6">
    <location>
        <begin position="71"/>
        <end position="93"/>
    </location>
</feature>
<dbReference type="Proteomes" id="UP001521150">
    <property type="component" value="Unassembled WGS sequence"/>
</dbReference>
<feature type="transmembrane region" description="Helical" evidence="6">
    <location>
        <begin position="279"/>
        <end position="297"/>
    </location>
</feature>
<gene>
    <name evidence="7" type="ORF">LWC34_15320</name>
</gene>
<feature type="transmembrane region" description="Helical" evidence="6">
    <location>
        <begin position="100"/>
        <end position="122"/>
    </location>
</feature>
<proteinExistence type="predicted"/>
<feature type="transmembrane region" description="Helical" evidence="6">
    <location>
        <begin position="303"/>
        <end position="321"/>
    </location>
</feature>
<reference evidence="7 8" key="1">
    <citation type="submission" date="2021-12" db="EMBL/GenBank/DDBJ databases">
        <title>Genome sequence of Kibdelosporangium philippinense ATCC 49844.</title>
        <authorList>
            <person name="Fedorov E.A."/>
            <person name="Omeragic M."/>
            <person name="Shalygina K.F."/>
            <person name="Maclea K.S."/>
        </authorList>
    </citation>
    <scope>NUCLEOTIDE SEQUENCE [LARGE SCALE GENOMIC DNA]</scope>
    <source>
        <strain evidence="7 8">ATCC 49844</strain>
    </source>
</reference>
<protein>
    <submittedName>
        <fullName evidence="7">MFS transporter</fullName>
    </submittedName>
</protein>
<dbReference type="SUPFAM" id="SSF103473">
    <property type="entry name" value="MFS general substrate transporter"/>
    <property type="match status" value="1"/>
</dbReference>
<dbReference type="InterPro" id="IPR011701">
    <property type="entry name" value="MFS"/>
</dbReference>
<dbReference type="PANTHER" id="PTHR23513">
    <property type="entry name" value="INTEGRAL MEMBRANE EFFLUX PROTEIN-RELATED"/>
    <property type="match status" value="1"/>
</dbReference>
<feature type="transmembrane region" description="Helical" evidence="6">
    <location>
        <begin position="342"/>
        <end position="363"/>
    </location>
</feature>
<keyword evidence="4 6" id="KW-1133">Transmembrane helix</keyword>
<evidence type="ECO:0000256" key="6">
    <source>
        <dbReference type="SAM" id="Phobius"/>
    </source>
</evidence>
<evidence type="ECO:0000313" key="8">
    <source>
        <dbReference type="Proteomes" id="UP001521150"/>
    </source>
</evidence>
<comment type="caution">
    <text evidence="7">The sequence shown here is derived from an EMBL/GenBank/DDBJ whole genome shotgun (WGS) entry which is preliminary data.</text>
</comment>
<feature type="transmembrane region" description="Helical" evidence="6">
    <location>
        <begin position="12"/>
        <end position="34"/>
    </location>
</feature>
<keyword evidence="2" id="KW-1003">Cell membrane</keyword>
<evidence type="ECO:0000313" key="7">
    <source>
        <dbReference type="EMBL" id="MCE7004195.1"/>
    </source>
</evidence>
<evidence type="ECO:0000256" key="5">
    <source>
        <dbReference type="ARBA" id="ARBA00023136"/>
    </source>
</evidence>
<dbReference type="PANTHER" id="PTHR23513:SF6">
    <property type="entry name" value="MAJOR FACILITATOR SUPERFAMILY ASSOCIATED DOMAIN-CONTAINING PROTEIN"/>
    <property type="match status" value="1"/>
</dbReference>
<evidence type="ECO:0000256" key="3">
    <source>
        <dbReference type="ARBA" id="ARBA00022692"/>
    </source>
</evidence>
<accession>A0ABS8ZBJ0</accession>
<dbReference type="Gene3D" id="1.20.1250.20">
    <property type="entry name" value="MFS general substrate transporter like domains"/>
    <property type="match status" value="1"/>
</dbReference>
<dbReference type="CDD" id="cd06173">
    <property type="entry name" value="MFS_MefA_like"/>
    <property type="match status" value="1"/>
</dbReference>
<dbReference type="Pfam" id="PF07690">
    <property type="entry name" value="MFS_1"/>
    <property type="match status" value="1"/>
</dbReference>
<evidence type="ECO:0000256" key="4">
    <source>
        <dbReference type="ARBA" id="ARBA00022989"/>
    </source>
</evidence>
<feature type="transmembrane region" description="Helical" evidence="6">
    <location>
        <begin position="249"/>
        <end position="267"/>
    </location>
</feature>
<keyword evidence="5 6" id="KW-0472">Membrane</keyword>